<accession>F4PEH4</accession>
<dbReference type="Proteomes" id="UP000007241">
    <property type="component" value="Unassembled WGS sequence"/>
</dbReference>
<feature type="region of interest" description="Disordered" evidence="1">
    <location>
        <begin position="239"/>
        <end position="293"/>
    </location>
</feature>
<keyword evidence="3" id="KW-1185">Reference proteome</keyword>
<evidence type="ECO:0000256" key="1">
    <source>
        <dbReference type="SAM" id="MobiDB-lite"/>
    </source>
</evidence>
<dbReference type="AlphaFoldDB" id="F4PEH4"/>
<reference evidence="2 3" key="1">
    <citation type="submission" date="2009-12" db="EMBL/GenBank/DDBJ databases">
        <title>The draft genome of Batrachochytrium dendrobatidis.</title>
        <authorList>
            <consortium name="US DOE Joint Genome Institute (JGI-PGF)"/>
            <person name="Kuo A."/>
            <person name="Salamov A."/>
            <person name="Schmutz J."/>
            <person name="Lucas S."/>
            <person name="Pitluck S."/>
            <person name="Rosenblum E."/>
            <person name="Stajich J."/>
            <person name="Eisen M."/>
            <person name="Grigoriev I.V."/>
        </authorList>
    </citation>
    <scope>NUCLEOTIDE SEQUENCE [LARGE SCALE GENOMIC DNA]</scope>
    <source>
        <strain evidence="3">JAM81 / FGSC 10211</strain>
    </source>
</reference>
<feature type="compositionally biased region" description="Polar residues" evidence="1">
    <location>
        <begin position="274"/>
        <end position="288"/>
    </location>
</feature>
<dbReference type="GeneID" id="18239682"/>
<proteinExistence type="predicted"/>
<dbReference type="InParanoid" id="F4PEH4"/>
<protein>
    <submittedName>
        <fullName evidence="2">Uncharacterized protein</fullName>
    </submittedName>
</protein>
<dbReference type="EMBL" id="GL882897">
    <property type="protein sequence ID" value="EGF76375.1"/>
    <property type="molecule type" value="Genomic_DNA"/>
</dbReference>
<organism evidence="2 3">
    <name type="scientific">Batrachochytrium dendrobatidis (strain JAM81 / FGSC 10211)</name>
    <name type="common">Frog chytrid fungus</name>
    <dbReference type="NCBI Taxonomy" id="684364"/>
    <lineage>
        <taxon>Eukaryota</taxon>
        <taxon>Fungi</taxon>
        <taxon>Fungi incertae sedis</taxon>
        <taxon>Chytridiomycota</taxon>
        <taxon>Chytridiomycota incertae sedis</taxon>
        <taxon>Chytridiomycetes</taxon>
        <taxon>Rhizophydiales</taxon>
        <taxon>Rhizophydiales incertae sedis</taxon>
        <taxon>Batrachochytrium</taxon>
    </lineage>
</organism>
<dbReference type="HOGENOM" id="CLU_369592_0_0_1"/>
<evidence type="ECO:0000313" key="2">
    <source>
        <dbReference type="EMBL" id="EGF76375.1"/>
    </source>
</evidence>
<dbReference type="RefSeq" id="XP_006682972.1">
    <property type="nucleotide sequence ID" value="XM_006682909.1"/>
</dbReference>
<evidence type="ECO:0000313" key="3">
    <source>
        <dbReference type="Proteomes" id="UP000007241"/>
    </source>
</evidence>
<gene>
    <name evidence="2" type="ORF">BATDEDRAFT_28580</name>
</gene>
<sequence>MQGKQIKQMTGSHAKYPDSAQLHIPGQESIDSIYWVPTHADTNKIEQSSKIEKIICPVQQKSISASVSKATTPRAFHKIYTPTSGNTSSKIHSISKTQSWSQHDSIVVIKPSAAEIHCSKIGRSGIKRCNTETSFISTQSAPSMTVSLPIKAPRPNALYTLTASKNIRYRHRNCISSAPLNSLNLDKTTHAKQIRTSLSKASLKLNKPIKTTLSIQNEHEKIKGKPYFNRSVFEVTLETHESMPLSKVSEADVRNRKKHRTTQSRTADHKQKTSARGSLTRSTIQSRDASFKHVDEKPPMHISDEIATKANHDTHSPGKNHRGSKLNVDSFQAYRYSNGHTKKLRKKQTVASKIETEQMKKDHDSFKFKQVAVVPTHEIAAYPKPLLWIRDRDGKIQTLPLQVAPSAFGESQPNSGSNIAASSKHQTHQRIRHLQSAGKHDVGNGWNSSTIVKRPPKKPIDVIVPLLRSPDTSIDLINTSQDEFTLKSSPSQQKNIFRRQSEVKPNGVCYPDVFALNADPTARPLRSVWTPTEFSSSRRESKVRLLRVSRESDVGMLDSMFDNVPGVSITSGSLDTDMVAAAYKEFKMETKTVLHSQSSDDANDEYSVLSDPTQLIPSLDETSDSEVITTKLPSLTNLQISTIIDPVPTELLLNTSQSKSKHRSNSLHGIVAARRYIHTPVVRAKKILPSQHLRQEFGKGEYMNMHLHPHLMSPPFPIPKRAQILFGPYEDGLSTAEAVFSNRTYYHCPEIYG</sequence>
<name>F4PEH4_BATDJ</name>
<dbReference type="OrthoDB" id="10682397at2759"/>